<feature type="domain" description="3-hydroxyisobutyrate dehydrogenase-like NAD-binding" evidence="5">
    <location>
        <begin position="167"/>
        <end position="281"/>
    </location>
</feature>
<evidence type="ECO:0000259" key="4">
    <source>
        <dbReference type="Pfam" id="PF03446"/>
    </source>
</evidence>
<dbReference type="SUPFAM" id="SSF48179">
    <property type="entry name" value="6-phosphogluconate dehydrogenase C-terminal domain-like"/>
    <property type="match status" value="1"/>
</dbReference>
<dbReference type="AlphaFoldDB" id="A0A212IZ37"/>
<evidence type="ECO:0000256" key="1">
    <source>
        <dbReference type="ARBA" id="ARBA00023002"/>
    </source>
</evidence>
<dbReference type="PANTHER" id="PTHR43580">
    <property type="entry name" value="OXIDOREDUCTASE GLYR1-RELATED"/>
    <property type="match status" value="1"/>
</dbReference>
<dbReference type="GO" id="GO:0050661">
    <property type="term" value="F:NADP binding"/>
    <property type="evidence" value="ECO:0007669"/>
    <property type="project" value="InterPro"/>
</dbReference>
<evidence type="ECO:0000313" key="6">
    <source>
        <dbReference type="EMBL" id="SBV92451.1"/>
    </source>
</evidence>
<protein>
    <submittedName>
        <fullName evidence="6">Uncharacterized protein</fullName>
    </submittedName>
</protein>
<dbReference type="InterPro" id="IPR015815">
    <property type="entry name" value="HIBADH-related"/>
</dbReference>
<feature type="domain" description="6-phosphogluconate dehydrogenase NADP-binding" evidence="4">
    <location>
        <begin position="3"/>
        <end position="150"/>
    </location>
</feature>
<dbReference type="InterPro" id="IPR036291">
    <property type="entry name" value="NAD(P)-bd_dom_sf"/>
</dbReference>
<evidence type="ECO:0000259" key="5">
    <source>
        <dbReference type="Pfam" id="PF14833"/>
    </source>
</evidence>
<evidence type="ECO:0000256" key="3">
    <source>
        <dbReference type="PIRSR" id="PIRSR000103-1"/>
    </source>
</evidence>
<feature type="active site" evidence="3">
    <location>
        <position position="170"/>
    </location>
</feature>
<dbReference type="Gene3D" id="1.10.1040.10">
    <property type="entry name" value="N-(1-d-carboxylethyl)-l-norvaline Dehydrogenase, domain 2"/>
    <property type="match status" value="1"/>
</dbReference>
<keyword evidence="1" id="KW-0560">Oxidoreductase</keyword>
<accession>A0A212IZ37</accession>
<dbReference type="PANTHER" id="PTHR43580:SF2">
    <property type="entry name" value="CYTOKINE-LIKE NUCLEAR FACTOR N-PAC"/>
    <property type="match status" value="1"/>
</dbReference>
<sequence length="284" mass="29672">MEFGFIGVGAMGGPLARNLIRAGKTVHVYNRSAEGRDKTLAAGKSGVAAMSMADMAPCKVVFTCLALPEHLTEKALGPDGLYAHMQPGSVHVELSTIDSQTAFALAEAAERQGIAYIQCTLGKTPAHAERAEAPLFVGGDQQAIADLTEVWPILGVFNNVGTVEAACAIKLVSNLVGMANLAVLSEGLRIGEAAGVEKNLLLQLLGETGAHSFQLDARGKSMTQGEYDPPRFALDLALKDLRLGCGMAHGMNVDVSLLDMVFARFGRGAAAGLGKKDCAAVHEV</sequence>
<dbReference type="InterPro" id="IPR051265">
    <property type="entry name" value="HIBADH-related_NP60_sf"/>
</dbReference>
<dbReference type="RefSeq" id="WP_227119466.1">
    <property type="nucleotide sequence ID" value="NZ_LT598928.1"/>
</dbReference>
<name>A0A212IZ37_9BACT</name>
<dbReference type="InterPro" id="IPR008927">
    <property type="entry name" value="6-PGluconate_DH-like_C_sf"/>
</dbReference>
<dbReference type="InterPro" id="IPR013328">
    <property type="entry name" value="6PGD_dom2"/>
</dbReference>
<dbReference type="GO" id="GO:0016491">
    <property type="term" value="F:oxidoreductase activity"/>
    <property type="evidence" value="ECO:0007669"/>
    <property type="project" value="UniProtKB-KW"/>
</dbReference>
<dbReference type="InterPro" id="IPR029154">
    <property type="entry name" value="HIBADH-like_NADP-bd"/>
</dbReference>
<organism evidence="6">
    <name type="scientific">uncultured Desulfovibrio sp</name>
    <dbReference type="NCBI Taxonomy" id="167968"/>
    <lineage>
        <taxon>Bacteria</taxon>
        <taxon>Pseudomonadati</taxon>
        <taxon>Thermodesulfobacteriota</taxon>
        <taxon>Desulfovibrionia</taxon>
        <taxon>Desulfovibrionales</taxon>
        <taxon>Desulfovibrionaceae</taxon>
        <taxon>Desulfovibrio</taxon>
        <taxon>environmental samples</taxon>
    </lineage>
</organism>
<dbReference type="Pfam" id="PF14833">
    <property type="entry name" value="NAD_binding_11"/>
    <property type="match status" value="1"/>
</dbReference>
<dbReference type="Pfam" id="PF03446">
    <property type="entry name" value="NAD_binding_2"/>
    <property type="match status" value="1"/>
</dbReference>
<reference evidence="6" key="1">
    <citation type="submission" date="2016-04" db="EMBL/GenBank/DDBJ databases">
        <authorList>
            <person name="Evans L.H."/>
            <person name="Alamgir A."/>
            <person name="Owens N."/>
            <person name="Weber N.D."/>
            <person name="Virtaneva K."/>
            <person name="Barbian K."/>
            <person name="Babar A."/>
            <person name="Rosenke K."/>
        </authorList>
    </citation>
    <scope>NUCLEOTIDE SEQUENCE</scope>
    <source>
        <strain evidence="6">92-2</strain>
    </source>
</reference>
<dbReference type="InterPro" id="IPR006115">
    <property type="entry name" value="6PGDH_NADP-bd"/>
</dbReference>
<dbReference type="Gene3D" id="3.40.50.720">
    <property type="entry name" value="NAD(P)-binding Rossmann-like Domain"/>
    <property type="match status" value="1"/>
</dbReference>
<dbReference type="EMBL" id="FLUP01000001">
    <property type="protein sequence ID" value="SBV92451.1"/>
    <property type="molecule type" value="Genomic_DNA"/>
</dbReference>
<proteinExistence type="predicted"/>
<evidence type="ECO:0000256" key="2">
    <source>
        <dbReference type="ARBA" id="ARBA00023027"/>
    </source>
</evidence>
<keyword evidence="2" id="KW-0520">NAD</keyword>
<gene>
    <name evidence="6" type="ORF">KM92DES2_10270</name>
</gene>
<dbReference type="GO" id="GO:0051287">
    <property type="term" value="F:NAD binding"/>
    <property type="evidence" value="ECO:0007669"/>
    <property type="project" value="InterPro"/>
</dbReference>
<dbReference type="PIRSF" id="PIRSF000103">
    <property type="entry name" value="HIBADH"/>
    <property type="match status" value="1"/>
</dbReference>
<dbReference type="SUPFAM" id="SSF51735">
    <property type="entry name" value="NAD(P)-binding Rossmann-fold domains"/>
    <property type="match status" value="1"/>
</dbReference>